<dbReference type="InterPro" id="IPR013783">
    <property type="entry name" value="Ig-like_fold"/>
</dbReference>
<evidence type="ECO:0000313" key="4">
    <source>
        <dbReference type="EMBL" id="MBI4727393.1"/>
    </source>
</evidence>
<dbReference type="PANTHER" id="PTHR37835:SF1">
    <property type="entry name" value="ALPHA-CLOSTRIPAIN"/>
    <property type="match status" value="1"/>
</dbReference>
<dbReference type="InterPro" id="IPR026444">
    <property type="entry name" value="Secre_tail"/>
</dbReference>
<keyword evidence="1" id="KW-0732">Signal</keyword>
<gene>
    <name evidence="4" type="ORF">HY768_09285</name>
</gene>
<dbReference type="EMBL" id="JACQXR010000121">
    <property type="protein sequence ID" value="MBI4727393.1"/>
    <property type="molecule type" value="Genomic_DNA"/>
</dbReference>
<evidence type="ECO:0000259" key="3">
    <source>
        <dbReference type="Pfam" id="PF13860"/>
    </source>
</evidence>
<evidence type="ECO:0000313" key="5">
    <source>
        <dbReference type="Proteomes" id="UP000736328"/>
    </source>
</evidence>
<dbReference type="NCBIfam" id="TIGR04183">
    <property type="entry name" value="Por_Secre_tail"/>
    <property type="match status" value="1"/>
</dbReference>
<evidence type="ECO:0000256" key="1">
    <source>
        <dbReference type="SAM" id="SignalP"/>
    </source>
</evidence>
<dbReference type="Pfam" id="PF13860">
    <property type="entry name" value="FlgD_ig"/>
    <property type="match status" value="1"/>
</dbReference>
<dbReference type="Gene3D" id="3.40.50.11970">
    <property type="match status" value="1"/>
</dbReference>
<name>A0A933ICD4_UNCT6</name>
<dbReference type="Pfam" id="PF13004">
    <property type="entry name" value="BACON"/>
    <property type="match status" value="1"/>
</dbReference>
<dbReference type="AlphaFoldDB" id="A0A933ICD4"/>
<dbReference type="PANTHER" id="PTHR37835">
    <property type="entry name" value="ALPHA-CLOSTRIPAIN"/>
    <property type="match status" value="1"/>
</dbReference>
<dbReference type="InterPro" id="IPR025965">
    <property type="entry name" value="FlgD/Vpr_Ig-like"/>
</dbReference>
<dbReference type="SUPFAM" id="SSF89260">
    <property type="entry name" value="Collagen-binding domain"/>
    <property type="match status" value="1"/>
</dbReference>
<dbReference type="Proteomes" id="UP000736328">
    <property type="component" value="Unassembled WGS sequence"/>
</dbReference>
<organism evidence="4 5">
    <name type="scientific">candidate division TA06 bacterium</name>
    <dbReference type="NCBI Taxonomy" id="2250710"/>
    <lineage>
        <taxon>Bacteria</taxon>
        <taxon>Bacteria division TA06</taxon>
    </lineage>
</organism>
<evidence type="ECO:0000259" key="2">
    <source>
        <dbReference type="Pfam" id="PF13004"/>
    </source>
</evidence>
<dbReference type="Gene3D" id="2.60.40.4070">
    <property type="match status" value="1"/>
</dbReference>
<dbReference type="Gene3D" id="2.60.40.10">
    <property type="entry name" value="Immunoglobulins"/>
    <property type="match status" value="1"/>
</dbReference>
<sequence>MKKLGLVLAVLMAVAAVSAAQTTIFSDNMTNFPTGWTLSPTTGWTKVSARYYSSSYSARGDEVSPYAASQNNYMERTVSLSGYSSATLKFYIWQNTEASYDFVYADYYSGTAWTQVWSRSGSYQSWGQQSVTIPTTATKIRFRFTSDGSVTAEGAYIDNVALTATGSVTQNDAGSGGDAGNTFAAALAVSPGSWTGNYLDATDRNDYYKFNVTSGQVIKVKITPPSSADYDLYLYNPSQTQKAASERGTGLVDSVVYTADASGTWYAKAYEYSGTGYYSLLISVSGGATPNLAVSATSWSVAAGGGTSSAVSVTNSATTEVISYSVSSDQSWLTVSSSSGNTPGSFTMTAVNNTGGSRSATVTVTATAPSGTTGSPKTISVSQAAASSTAEWTIMVYLNADNNLEPDGIDDFLEMAAASYSSGKVNVIVQMDRSSSYATTYENWTTCKRFKIANGMTPIAASQISDLGEADMGNPQTLADFAKWAIANYPANRYSLVMWDHGDGWYKKKDGEIEAVKGFSNDDSHGSVIDISNGEFANALSQIKTHLGRNLDHIGWDACLMGMWEVLDISRNYANVANVSEETEGAAGWYYTTFLNNLNTTPTMSAIDLGKAIINGTSNQSTLSVVDLSQIPNLTAKANAFADSLMKARGAGYSSAIGSALTNALKFSPSYFQYHIDLVDFGRKICAQTVPAGLKNAAAACTSAVLNAVKLYKNNSTYANARGIAVYHCKIDGSNYDTRYNNLPIASGTVWDEYIKGGSSGGSSANYTKTSATYSWDASAATASGCTGDDQAVTITLPFTFNFYGTNYTSINVCSNGFLNFGTTSTAYSPAAIPNTAAPNALIAGLWRDLNPSGGGTITYYSSSTKFVVSFNAVKNYSNTSAQTFQMILTPDGKIKIQWGSITTAETYVSGVENSGGTVGTGATAASNSAALFTPPASWSSPAQDNDPNVRLNTASVPVAAMLAQNTPNPVRGKTLISFQLAQSGHTTLKIYNLNGQLVKMLVDAFQAPGYYDVSWDARDGAGHRVSAGVYLYQVINGSFRESRKMVVMK</sequence>
<feature type="domain" description="FlgD/Vpr Ig-like" evidence="3">
    <location>
        <begin position="973"/>
        <end position="1035"/>
    </location>
</feature>
<feature type="chain" id="PRO_5036976333" evidence="1">
    <location>
        <begin position="20"/>
        <end position="1050"/>
    </location>
</feature>
<protein>
    <submittedName>
        <fullName evidence="4">T9SS type A sorting domain-containing protein</fullName>
    </submittedName>
</protein>
<dbReference type="Pfam" id="PF03415">
    <property type="entry name" value="Peptidase_C11"/>
    <property type="match status" value="1"/>
</dbReference>
<comment type="caution">
    <text evidence="4">The sequence shown here is derived from an EMBL/GenBank/DDBJ whole genome shotgun (WGS) entry which is preliminary data.</text>
</comment>
<dbReference type="InterPro" id="IPR024361">
    <property type="entry name" value="BACON"/>
</dbReference>
<dbReference type="InterPro" id="IPR005077">
    <property type="entry name" value="Peptidase_C11"/>
</dbReference>
<reference evidence="4" key="1">
    <citation type="submission" date="2020-07" db="EMBL/GenBank/DDBJ databases">
        <title>Huge and variable diversity of episymbiotic CPR bacteria and DPANN archaea in groundwater ecosystems.</title>
        <authorList>
            <person name="He C.Y."/>
            <person name="Keren R."/>
            <person name="Whittaker M."/>
            <person name="Farag I.F."/>
            <person name="Doudna J."/>
            <person name="Cate J.H.D."/>
            <person name="Banfield J.F."/>
        </authorList>
    </citation>
    <scope>NUCLEOTIDE SEQUENCE</scope>
    <source>
        <strain evidence="4">NC_groundwater_1520_Pr4_B-0.1um_53_5</strain>
    </source>
</reference>
<proteinExistence type="predicted"/>
<feature type="domain" description="BACON" evidence="2">
    <location>
        <begin position="324"/>
        <end position="384"/>
    </location>
</feature>
<accession>A0A933ICD4</accession>
<dbReference type="Gene3D" id="2.60.120.380">
    <property type="match status" value="1"/>
</dbReference>
<dbReference type="CDD" id="cd14948">
    <property type="entry name" value="BACON"/>
    <property type="match status" value="1"/>
</dbReference>
<feature type="signal peptide" evidence="1">
    <location>
        <begin position="1"/>
        <end position="19"/>
    </location>
</feature>